<evidence type="ECO:0000313" key="2">
    <source>
        <dbReference type="Proteomes" id="UP000326396"/>
    </source>
</evidence>
<evidence type="ECO:0000313" key="1">
    <source>
        <dbReference type="EMBL" id="KAD2223654.1"/>
    </source>
</evidence>
<accession>A0A5N6LKB8</accession>
<keyword evidence="2" id="KW-1185">Reference proteome</keyword>
<comment type="caution">
    <text evidence="1">The sequence shown here is derived from an EMBL/GenBank/DDBJ whole genome shotgun (WGS) entry which is preliminary data.</text>
</comment>
<sequence length="98" mass="11665">MIPHKKCKSAKELWKFLQQMYEGSDDVKENKKDMLKQKFENFCQENNEKVASQYLRYVQLVDELTAAGVKLENQDMIRKFLRSLPLAWNIHSVTIQRT</sequence>
<dbReference type="AlphaFoldDB" id="A0A5N6LKB8"/>
<dbReference type="EMBL" id="SZYD01000073">
    <property type="protein sequence ID" value="KAD2223654.1"/>
    <property type="molecule type" value="Genomic_DNA"/>
</dbReference>
<dbReference type="OrthoDB" id="1742341at2759"/>
<dbReference type="Pfam" id="PF14223">
    <property type="entry name" value="Retrotran_gag_2"/>
    <property type="match status" value="1"/>
</dbReference>
<dbReference type="Proteomes" id="UP000326396">
    <property type="component" value="Unassembled WGS sequence"/>
</dbReference>
<dbReference type="PANTHER" id="PTHR34676:SF28">
    <property type="entry name" value="ZINC FINGER, CCHC-TYPE, RIBONUCLEASE H-LIKE DOMAIN, GAG-PRE-INTEGRASE DOMAIN PROTEIN-RELATED"/>
    <property type="match status" value="1"/>
</dbReference>
<dbReference type="PANTHER" id="PTHR34676">
    <property type="entry name" value="DUF4219 DOMAIN-CONTAINING PROTEIN-RELATED"/>
    <property type="match status" value="1"/>
</dbReference>
<reference evidence="1 2" key="1">
    <citation type="submission" date="2019-05" db="EMBL/GenBank/DDBJ databases">
        <title>Mikania micrantha, genome provides insights into the molecular mechanism of rapid growth.</title>
        <authorList>
            <person name="Liu B."/>
        </authorList>
    </citation>
    <scope>NUCLEOTIDE SEQUENCE [LARGE SCALE GENOMIC DNA]</scope>
    <source>
        <strain evidence="1">NLD-2019</strain>
        <tissue evidence="1">Leaf</tissue>
    </source>
</reference>
<protein>
    <submittedName>
        <fullName evidence="1">Uncharacterized protein</fullName>
    </submittedName>
</protein>
<gene>
    <name evidence="1" type="ORF">E3N88_41620</name>
</gene>
<organism evidence="1 2">
    <name type="scientific">Mikania micrantha</name>
    <name type="common">bitter vine</name>
    <dbReference type="NCBI Taxonomy" id="192012"/>
    <lineage>
        <taxon>Eukaryota</taxon>
        <taxon>Viridiplantae</taxon>
        <taxon>Streptophyta</taxon>
        <taxon>Embryophyta</taxon>
        <taxon>Tracheophyta</taxon>
        <taxon>Spermatophyta</taxon>
        <taxon>Magnoliopsida</taxon>
        <taxon>eudicotyledons</taxon>
        <taxon>Gunneridae</taxon>
        <taxon>Pentapetalae</taxon>
        <taxon>asterids</taxon>
        <taxon>campanulids</taxon>
        <taxon>Asterales</taxon>
        <taxon>Asteraceae</taxon>
        <taxon>Asteroideae</taxon>
        <taxon>Heliantheae alliance</taxon>
        <taxon>Eupatorieae</taxon>
        <taxon>Mikania</taxon>
    </lineage>
</organism>
<name>A0A5N6LKB8_9ASTR</name>
<proteinExistence type="predicted"/>